<accession>A0ABY6BKY1</accession>
<evidence type="ECO:0000313" key="2">
    <source>
        <dbReference type="Proteomes" id="UP001064632"/>
    </source>
</evidence>
<keyword evidence="2" id="KW-1185">Reference proteome</keyword>
<sequence length="301" mass="30400">MIVSRVVAGIALALGMAGSTPDSGARAPDERVTAKQVCDVLHRLPAQHRQACCGVPESDLSGVCEVALDAALRRGAVHLKADRLARCRAASESAMVGCDRIGPLLPALPDACNGLLAGTRKIGSTCASSVECREGLYCQGVGDDGKGVCASPAPVNARCESPSDSLQVFTRTVGDPRHPTCDGICVKGQCLAQAPKDAACSSAVRCAAGLQCTDGRCTEAPLAALGQFCSPTAGCAGEATCQAGRCALPKAGGEACMSPFECRSLACARTGEAGPGQCVDACKVAASRPFALPVKPPGDEG</sequence>
<organism evidence="1 2">
    <name type="scientific">Tahibacter amnicola</name>
    <dbReference type="NCBI Taxonomy" id="2976241"/>
    <lineage>
        <taxon>Bacteria</taxon>
        <taxon>Pseudomonadati</taxon>
        <taxon>Pseudomonadota</taxon>
        <taxon>Gammaproteobacteria</taxon>
        <taxon>Lysobacterales</taxon>
        <taxon>Rhodanobacteraceae</taxon>
        <taxon>Tahibacter</taxon>
    </lineage>
</organism>
<proteinExistence type="predicted"/>
<dbReference type="Proteomes" id="UP001064632">
    <property type="component" value="Chromosome"/>
</dbReference>
<evidence type="ECO:0000313" key="1">
    <source>
        <dbReference type="EMBL" id="UXI70078.1"/>
    </source>
</evidence>
<evidence type="ECO:0008006" key="3">
    <source>
        <dbReference type="Google" id="ProtNLM"/>
    </source>
</evidence>
<reference evidence="1" key="1">
    <citation type="submission" date="2022-09" db="EMBL/GenBank/DDBJ databases">
        <title>Tahibacter sp. nov., isolated from a fresh water.</title>
        <authorList>
            <person name="Baek J.H."/>
            <person name="Lee J.K."/>
            <person name="Kim J.M."/>
            <person name="Jeon C.O."/>
        </authorList>
    </citation>
    <scope>NUCLEOTIDE SEQUENCE</scope>
    <source>
        <strain evidence="1">W38</strain>
    </source>
</reference>
<dbReference type="EMBL" id="CP104694">
    <property type="protein sequence ID" value="UXI70078.1"/>
    <property type="molecule type" value="Genomic_DNA"/>
</dbReference>
<protein>
    <recommendedName>
        <fullName evidence="3">Cysteine rich repeat protein</fullName>
    </recommendedName>
</protein>
<name>A0ABY6BKY1_9GAMM</name>
<gene>
    <name evidence="1" type="ORF">N4264_10755</name>
</gene>
<dbReference type="RefSeq" id="WP_261697029.1">
    <property type="nucleotide sequence ID" value="NZ_CP104694.1"/>
</dbReference>